<dbReference type="PANTHER" id="PTHR33360:SF2">
    <property type="entry name" value="TRANSPOSASE FOR INSERTION SEQUENCE ELEMENT IS200"/>
    <property type="match status" value="1"/>
</dbReference>
<comment type="caution">
    <text evidence="2">The sequence shown here is derived from an EMBL/GenBank/DDBJ whole genome shotgun (WGS) entry which is preliminary data.</text>
</comment>
<dbReference type="SUPFAM" id="SSF143422">
    <property type="entry name" value="Transposase IS200-like"/>
    <property type="match status" value="1"/>
</dbReference>
<accession>A0A401USS7</accession>
<evidence type="ECO:0000313" key="3">
    <source>
        <dbReference type="Proteomes" id="UP000287872"/>
    </source>
</evidence>
<reference evidence="2 3" key="1">
    <citation type="submission" date="2018-11" db="EMBL/GenBank/DDBJ databases">
        <title>Genome sequencing and assembly of Clostridium tagluense strain A121.</title>
        <authorList>
            <person name="Murakami T."/>
            <person name="Segawa T."/>
            <person name="Shcherbakova V.A."/>
            <person name="Mori H."/>
            <person name="Yoshimura Y."/>
        </authorList>
    </citation>
    <scope>NUCLEOTIDE SEQUENCE [LARGE SCALE GENOMIC DNA]</scope>
    <source>
        <strain evidence="2 3">A121</strain>
    </source>
</reference>
<dbReference type="PANTHER" id="PTHR33360">
    <property type="entry name" value="TRANSPOSASE FOR INSERTION SEQUENCE ELEMENT IS200"/>
    <property type="match status" value="1"/>
</dbReference>
<keyword evidence="3" id="KW-1185">Reference proteome</keyword>
<dbReference type="Gene3D" id="3.30.70.1290">
    <property type="entry name" value="Transposase IS200-like"/>
    <property type="match status" value="1"/>
</dbReference>
<dbReference type="AlphaFoldDB" id="A0A401USS7"/>
<dbReference type="Proteomes" id="UP000287872">
    <property type="component" value="Unassembled WGS sequence"/>
</dbReference>
<evidence type="ECO:0000259" key="1">
    <source>
        <dbReference type="Pfam" id="PF01797"/>
    </source>
</evidence>
<dbReference type="NCBIfam" id="NF033573">
    <property type="entry name" value="transpos_IS200"/>
    <property type="match status" value="1"/>
</dbReference>
<feature type="domain" description="Transposase IS200-like" evidence="1">
    <location>
        <begin position="10"/>
        <end position="69"/>
    </location>
</feature>
<dbReference type="GO" id="GO:0006313">
    <property type="term" value="P:DNA transposition"/>
    <property type="evidence" value="ECO:0007669"/>
    <property type="project" value="InterPro"/>
</dbReference>
<gene>
    <name evidence="2" type="ORF">Ctaglu_41870</name>
</gene>
<dbReference type="EMBL" id="BHYK01000036">
    <property type="protein sequence ID" value="GCD12564.1"/>
    <property type="molecule type" value="Genomic_DNA"/>
</dbReference>
<proteinExistence type="predicted"/>
<dbReference type="Pfam" id="PF01797">
    <property type="entry name" value="Y1_Tnp"/>
    <property type="match status" value="1"/>
</dbReference>
<organism evidence="2 3">
    <name type="scientific">Clostridium tagluense</name>
    <dbReference type="NCBI Taxonomy" id="360422"/>
    <lineage>
        <taxon>Bacteria</taxon>
        <taxon>Bacillati</taxon>
        <taxon>Bacillota</taxon>
        <taxon>Clostridia</taxon>
        <taxon>Eubacteriales</taxon>
        <taxon>Clostridiaceae</taxon>
        <taxon>Clostridium</taxon>
    </lineage>
</organism>
<dbReference type="InterPro" id="IPR002686">
    <property type="entry name" value="Transposase_17"/>
</dbReference>
<dbReference type="GO" id="GO:0003677">
    <property type="term" value="F:DNA binding"/>
    <property type="evidence" value="ECO:0007669"/>
    <property type="project" value="InterPro"/>
</dbReference>
<protein>
    <recommendedName>
        <fullName evidence="1">Transposase IS200-like domain-containing protein</fullName>
    </recommendedName>
</protein>
<name>A0A401USS7_9CLOT</name>
<sequence>MDLMDYISQNHSKHLIFSCKYRKKLLIRYGKEIKKILCDIAEEKDLNIIEMEVDKDHIHILVQYPPTKSRIERYSSTTLKG</sequence>
<dbReference type="GO" id="GO:0004803">
    <property type="term" value="F:transposase activity"/>
    <property type="evidence" value="ECO:0007669"/>
    <property type="project" value="InterPro"/>
</dbReference>
<evidence type="ECO:0000313" key="2">
    <source>
        <dbReference type="EMBL" id="GCD12564.1"/>
    </source>
</evidence>
<dbReference type="InterPro" id="IPR036515">
    <property type="entry name" value="Transposase_17_sf"/>
</dbReference>